<evidence type="ECO:0000313" key="2">
    <source>
        <dbReference type="Proteomes" id="UP000501408"/>
    </source>
</evidence>
<dbReference type="Proteomes" id="UP000501408">
    <property type="component" value="Chromosome 1"/>
</dbReference>
<name>A0ABX6K771_SALCS</name>
<gene>
    <name evidence="1" type="ORF">HBA18_08470</name>
</gene>
<accession>A0ABX6K771</accession>
<reference evidence="1 2" key="1">
    <citation type="submission" date="2020-03" db="EMBL/GenBank/DDBJ databases">
        <title>Genome mining reveals the biosynthetic pathways of PHA and ectoines of the halophilic strain Salinivibrio costicola M318 isolated from fermented shrimp paste.</title>
        <authorList>
            <person name="Doan T.V."/>
            <person name="Tran L.T."/>
            <person name="Trieu T.A."/>
            <person name="Nguyen Q.V."/>
            <person name="Quach T.N."/>
            <person name="Phi T.Q."/>
            <person name="Kumar S."/>
        </authorList>
    </citation>
    <scope>NUCLEOTIDE SEQUENCE [LARGE SCALE GENOMIC DNA]</scope>
    <source>
        <strain evidence="1 2">M318</strain>
    </source>
</reference>
<sequence length="113" mass="12912">MCDVNITRTHDVNRGFQVIEKKGGEVILENPPMRCAEVTITLSQKQKKVSSWLYDNFEAILVDGNRLQASQITFREEDIKSGYITFKPNQAKQAYVCFEESTSSISTVECLWD</sequence>
<evidence type="ECO:0000313" key="1">
    <source>
        <dbReference type="EMBL" id="QIR07368.1"/>
    </source>
</evidence>
<dbReference type="EMBL" id="CP050266">
    <property type="protein sequence ID" value="QIR07368.1"/>
    <property type="molecule type" value="Genomic_DNA"/>
</dbReference>
<organism evidence="1 2">
    <name type="scientific">Salinivibrio costicola</name>
    <name type="common">Vibrio costicola</name>
    <dbReference type="NCBI Taxonomy" id="51367"/>
    <lineage>
        <taxon>Bacteria</taxon>
        <taxon>Pseudomonadati</taxon>
        <taxon>Pseudomonadota</taxon>
        <taxon>Gammaproteobacteria</taxon>
        <taxon>Vibrionales</taxon>
        <taxon>Vibrionaceae</taxon>
        <taxon>Salinivibrio</taxon>
    </lineage>
</organism>
<protein>
    <submittedName>
        <fullName evidence="1">Uncharacterized protein</fullName>
    </submittedName>
</protein>
<proteinExistence type="predicted"/>
<keyword evidence="2" id="KW-1185">Reference proteome</keyword>